<feature type="compositionally biased region" description="Low complexity" evidence="4">
    <location>
        <begin position="224"/>
        <end position="235"/>
    </location>
</feature>
<feature type="region of interest" description="Disordered" evidence="4">
    <location>
        <begin position="386"/>
        <end position="414"/>
    </location>
</feature>
<keyword evidence="2" id="KW-0863">Zinc-finger</keyword>
<dbReference type="GeneID" id="66056764"/>
<feature type="region of interest" description="Disordered" evidence="4">
    <location>
        <begin position="280"/>
        <end position="315"/>
    </location>
</feature>
<dbReference type="Proteomes" id="UP000006906">
    <property type="component" value="Chromosome 16"/>
</dbReference>
<dbReference type="InterPro" id="IPR011016">
    <property type="entry name" value="Znf_RING-CH"/>
</dbReference>
<dbReference type="Gramene" id="PNW71793">
    <property type="protein sequence ID" value="PNW71793"/>
    <property type="gene ID" value="CHLRE_16g686285v5"/>
</dbReference>
<proteinExistence type="predicted"/>
<feature type="compositionally biased region" description="Low complexity" evidence="4">
    <location>
        <begin position="204"/>
        <end position="216"/>
    </location>
</feature>
<evidence type="ECO:0000313" key="6">
    <source>
        <dbReference type="EMBL" id="PNW71793.1"/>
    </source>
</evidence>
<dbReference type="KEGG" id="cre:CHLRE_16g686285v5"/>
<evidence type="ECO:0000256" key="2">
    <source>
        <dbReference type="ARBA" id="ARBA00022771"/>
    </source>
</evidence>
<keyword evidence="1" id="KW-0479">Metal-binding</keyword>
<feature type="region of interest" description="Disordered" evidence="4">
    <location>
        <begin position="204"/>
        <end position="253"/>
    </location>
</feature>
<organism evidence="6 7">
    <name type="scientific">Chlamydomonas reinhardtii</name>
    <name type="common">Chlamydomonas smithii</name>
    <dbReference type="NCBI Taxonomy" id="3055"/>
    <lineage>
        <taxon>Eukaryota</taxon>
        <taxon>Viridiplantae</taxon>
        <taxon>Chlorophyta</taxon>
        <taxon>core chlorophytes</taxon>
        <taxon>Chlorophyceae</taxon>
        <taxon>CS clade</taxon>
        <taxon>Chlamydomonadales</taxon>
        <taxon>Chlamydomonadaceae</taxon>
        <taxon>Chlamydomonas</taxon>
    </lineage>
</organism>
<evidence type="ECO:0000313" key="7">
    <source>
        <dbReference type="Proteomes" id="UP000006906"/>
    </source>
</evidence>
<gene>
    <name evidence="6" type="ORF">CHLRE_16g686285v5</name>
</gene>
<dbReference type="RefSeq" id="XP_042915758.1">
    <property type="nucleotide sequence ID" value="XM_043071569.1"/>
</dbReference>
<sequence length="698" mass="70220">MASAQRPRTRSLCPPSEGTPTGGQPNDADVEECWICLSSEGALVKPCACPRFCHRECLAQWQLVQYGRREENYCRFCSNRLPALWKPDPEQSSPQEELKVAPVMAVRYNGPEGVREFKLRVKPGPEGLAMFKAHLRDVLGFDVGPEFDVTFECLMPATGSLVTLSGLNAYGAATHCAALLAAGKSSPSTPTAAAAAAAAAAAGASGPSSADATTAPAPLPAPAPRATSPAAPLSPVAMPSTPQQPAPEPARRLAAPLSSRRMCHSGYVPTTPVAAAQPLRPALPTPAHQPTAAAGFSSGTTRPATTSSAAAGGPTAASAYPLARQAQPHTRLLTAPQPCPAAAADRPRLGRVASDCALTSSRGTSSSGSGTLDTTPACGRVTATAHSRRGAWDVSQRSLHASGGSGADDEEEDEILSELQARRLGGLGRSPGTSCLSPASALPVSAVDALEASVATAAVKAVAAASLAPLHCGTATPWRRASIDVASGPGSPSNSPHASLQAPQLVRAVGYTAAAPVCTAPLGCGNTAMSPFANAAGLPFRAHPASGTGSPAKCMLPASPIAVSRAASSVRRSSIESSLAGGAATFSSGSLPAAPCSGVSVMSGQERPPLASARSGRVSGNAGTEAGSAVSPVRPAAAAAVPQVPVGGVRGNAGPRATGAASPARVRLPDVIKITARRTVDCLLRVLRHGGAQAQQQH</sequence>
<feature type="domain" description="RING-CH-type" evidence="5">
    <location>
        <begin position="25"/>
        <end position="84"/>
    </location>
</feature>
<feature type="compositionally biased region" description="Low complexity" evidence="4">
    <location>
        <begin position="297"/>
        <end position="315"/>
    </location>
</feature>
<evidence type="ECO:0000256" key="3">
    <source>
        <dbReference type="ARBA" id="ARBA00022833"/>
    </source>
</evidence>
<accession>A0A2K3CU40</accession>
<dbReference type="OrthoDB" id="547705at2759"/>
<dbReference type="GO" id="GO:0008270">
    <property type="term" value="F:zinc ion binding"/>
    <property type="evidence" value="ECO:0007669"/>
    <property type="project" value="UniProtKB-KW"/>
</dbReference>
<feature type="region of interest" description="Disordered" evidence="4">
    <location>
        <begin position="1"/>
        <end position="25"/>
    </location>
</feature>
<feature type="region of interest" description="Disordered" evidence="4">
    <location>
        <begin position="602"/>
        <end position="632"/>
    </location>
</feature>
<name>A0A2K3CU40_CHLRE</name>
<dbReference type="SUPFAM" id="SSF57850">
    <property type="entry name" value="RING/U-box"/>
    <property type="match status" value="1"/>
</dbReference>
<feature type="region of interest" description="Disordered" evidence="4">
    <location>
        <begin position="358"/>
        <end position="377"/>
    </location>
</feature>
<evidence type="ECO:0000259" key="5">
    <source>
        <dbReference type="PROSITE" id="PS51292"/>
    </source>
</evidence>
<reference evidence="6 7" key="1">
    <citation type="journal article" date="2007" name="Science">
        <title>The Chlamydomonas genome reveals the evolution of key animal and plant functions.</title>
        <authorList>
            <person name="Merchant S.S."/>
            <person name="Prochnik S.E."/>
            <person name="Vallon O."/>
            <person name="Harris E.H."/>
            <person name="Karpowicz S.J."/>
            <person name="Witman G.B."/>
            <person name="Terry A."/>
            <person name="Salamov A."/>
            <person name="Fritz-Laylin L.K."/>
            <person name="Marechal-Drouard L."/>
            <person name="Marshall W.F."/>
            <person name="Qu L.H."/>
            <person name="Nelson D.R."/>
            <person name="Sanderfoot A.A."/>
            <person name="Spalding M.H."/>
            <person name="Kapitonov V.V."/>
            <person name="Ren Q."/>
            <person name="Ferris P."/>
            <person name="Lindquist E."/>
            <person name="Shapiro H."/>
            <person name="Lucas S.M."/>
            <person name="Grimwood J."/>
            <person name="Schmutz J."/>
            <person name="Cardol P."/>
            <person name="Cerutti H."/>
            <person name="Chanfreau G."/>
            <person name="Chen C.L."/>
            <person name="Cognat V."/>
            <person name="Croft M.T."/>
            <person name="Dent R."/>
            <person name="Dutcher S."/>
            <person name="Fernandez E."/>
            <person name="Fukuzawa H."/>
            <person name="Gonzalez-Ballester D."/>
            <person name="Gonzalez-Halphen D."/>
            <person name="Hallmann A."/>
            <person name="Hanikenne M."/>
            <person name="Hippler M."/>
            <person name="Inwood W."/>
            <person name="Jabbari K."/>
            <person name="Kalanon M."/>
            <person name="Kuras R."/>
            <person name="Lefebvre P.A."/>
            <person name="Lemaire S.D."/>
            <person name="Lobanov A.V."/>
            <person name="Lohr M."/>
            <person name="Manuell A."/>
            <person name="Meier I."/>
            <person name="Mets L."/>
            <person name="Mittag M."/>
            <person name="Mittelmeier T."/>
            <person name="Moroney J.V."/>
            <person name="Moseley J."/>
            <person name="Napoli C."/>
            <person name="Nedelcu A.M."/>
            <person name="Niyogi K."/>
            <person name="Novoselov S.V."/>
            <person name="Paulsen I.T."/>
            <person name="Pazour G."/>
            <person name="Purton S."/>
            <person name="Ral J.P."/>
            <person name="Riano-Pachon D.M."/>
            <person name="Riekhof W."/>
            <person name="Rymarquis L."/>
            <person name="Schroda M."/>
            <person name="Stern D."/>
            <person name="Umen J."/>
            <person name="Willows R."/>
            <person name="Wilson N."/>
            <person name="Zimmer S.L."/>
            <person name="Allmer J."/>
            <person name="Balk J."/>
            <person name="Bisova K."/>
            <person name="Chen C.J."/>
            <person name="Elias M."/>
            <person name="Gendler K."/>
            <person name="Hauser C."/>
            <person name="Lamb M.R."/>
            <person name="Ledford H."/>
            <person name="Long J.C."/>
            <person name="Minagawa J."/>
            <person name="Page M.D."/>
            <person name="Pan J."/>
            <person name="Pootakham W."/>
            <person name="Roje S."/>
            <person name="Rose A."/>
            <person name="Stahlberg E."/>
            <person name="Terauchi A.M."/>
            <person name="Yang P."/>
            <person name="Ball S."/>
            <person name="Bowler C."/>
            <person name="Dieckmann C.L."/>
            <person name="Gladyshev V.N."/>
            <person name="Green P."/>
            <person name="Jorgensen R."/>
            <person name="Mayfield S."/>
            <person name="Mueller-Roeber B."/>
            <person name="Rajamani S."/>
            <person name="Sayre R.T."/>
            <person name="Brokstein P."/>
            <person name="Dubchak I."/>
            <person name="Goodstein D."/>
            <person name="Hornick L."/>
            <person name="Huang Y.W."/>
            <person name="Jhaveri J."/>
            <person name="Luo Y."/>
            <person name="Martinez D."/>
            <person name="Ngau W.C."/>
            <person name="Otillar B."/>
            <person name="Poliakov A."/>
            <person name="Porter A."/>
            <person name="Szajkowski L."/>
            <person name="Werner G."/>
            <person name="Zhou K."/>
            <person name="Grigoriev I.V."/>
            <person name="Rokhsar D.S."/>
            <person name="Grossman A.R."/>
        </authorList>
    </citation>
    <scope>NUCLEOTIDE SEQUENCE [LARGE SCALE GENOMIC DNA]</scope>
    <source>
        <strain evidence="7">CC-503</strain>
    </source>
</reference>
<dbReference type="EMBL" id="CM008977">
    <property type="protein sequence ID" value="PNW71793.1"/>
    <property type="molecule type" value="Genomic_DNA"/>
</dbReference>
<feature type="compositionally biased region" description="Low complexity" evidence="4">
    <location>
        <begin position="359"/>
        <end position="371"/>
    </location>
</feature>
<dbReference type="Gene3D" id="3.30.40.10">
    <property type="entry name" value="Zinc/RING finger domain, C3HC4 (zinc finger)"/>
    <property type="match status" value="1"/>
</dbReference>
<dbReference type="AlphaFoldDB" id="A0A2K3CU40"/>
<dbReference type="SMART" id="SM00744">
    <property type="entry name" value="RINGv"/>
    <property type="match status" value="1"/>
</dbReference>
<dbReference type="InParanoid" id="A0A2K3CU40"/>
<dbReference type="PROSITE" id="PS51292">
    <property type="entry name" value="ZF_RING_CH"/>
    <property type="match status" value="1"/>
</dbReference>
<protein>
    <recommendedName>
        <fullName evidence="5">RING-CH-type domain-containing protein</fullName>
    </recommendedName>
</protein>
<keyword evidence="3" id="KW-0862">Zinc</keyword>
<keyword evidence="7" id="KW-1185">Reference proteome</keyword>
<evidence type="ECO:0000256" key="4">
    <source>
        <dbReference type="SAM" id="MobiDB-lite"/>
    </source>
</evidence>
<dbReference type="InterPro" id="IPR013083">
    <property type="entry name" value="Znf_RING/FYVE/PHD"/>
</dbReference>
<evidence type="ECO:0000256" key="1">
    <source>
        <dbReference type="ARBA" id="ARBA00022723"/>
    </source>
</evidence>